<keyword evidence="1" id="KW-0732">Signal</keyword>
<dbReference type="EMBL" id="FNZH01000011">
    <property type="protein sequence ID" value="SEJ74800.1"/>
    <property type="molecule type" value="Genomic_DNA"/>
</dbReference>
<dbReference type="PROSITE" id="PS51257">
    <property type="entry name" value="PROKAR_LIPOPROTEIN"/>
    <property type="match status" value="1"/>
</dbReference>
<feature type="signal peptide" evidence="1">
    <location>
        <begin position="1"/>
        <end position="23"/>
    </location>
</feature>
<accession>A0A1H7BKQ2</accession>
<gene>
    <name evidence="3" type="ORF">SAMN05192553_11110</name>
</gene>
<dbReference type="STRING" id="1416801.SAMN05192553_11110"/>
<dbReference type="PROSITE" id="PS51688">
    <property type="entry name" value="ICA"/>
    <property type="match status" value="1"/>
</dbReference>
<dbReference type="AlphaFoldDB" id="A0A1H7BKQ2"/>
<evidence type="ECO:0000259" key="2">
    <source>
        <dbReference type="PROSITE" id="PS51688"/>
    </source>
</evidence>
<dbReference type="Proteomes" id="UP000199403">
    <property type="component" value="Unassembled WGS sequence"/>
</dbReference>
<dbReference type="RefSeq" id="WP_177179727.1">
    <property type="nucleotide sequence ID" value="NZ_FNZH01000011.1"/>
</dbReference>
<dbReference type="Pfam" id="PF13884">
    <property type="entry name" value="Peptidase_S74"/>
    <property type="match status" value="1"/>
</dbReference>
<name>A0A1H7BKQ2_9BACT</name>
<evidence type="ECO:0000313" key="3">
    <source>
        <dbReference type="EMBL" id="SEJ74800.1"/>
    </source>
</evidence>
<protein>
    <submittedName>
        <fullName evidence="3">Chaperone of endosialidase</fullName>
    </submittedName>
</protein>
<feature type="domain" description="Peptidase S74" evidence="2">
    <location>
        <begin position="64"/>
        <end position="155"/>
    </location>
</feature>
<dbReference type="InterPro" id="IPR030392">
    <property type="entry name" value="S74_ICA"/>
</dbReference>
<sequence length="166" mass="18629">MKTNIRFVLILPLFIGFSSCSLDNEDGDVKTEICDNGIDVDGDGQIDCADSDCSEDDNCVVAGSDYRLKDNISLLQYGLAEALQLDAKIYTYKSDDSSEKRMGFMAQDVQSIMPELVSIDKSNQHLKLKYMNLMAVLVNAIKEQQKIIEANQQQIEMLICELEKQD</sequence>
<keyword evidence="4" id="KW-1185">Reference proteome</keyword>
<evidence type="ECO:0000313" key="4">
    <source>
        <dbReference type="Proteomes" id="UP000199403"/>
    </source>
</evidence>
<evidence type="ECO:0000256" key="1">
    <source>
        <dbReference type="SAM" id="SignalP"/>
    </source>
</evidence>
<reference evidence="4" key="1">
    <citation type="submission" date="2016-10" db="EMBL/GenBank/DDBJ databases">
        <authorList>
            <person name="Varghese N."/>
            <person name="Submissions S."/>
        </authorList>
    </citation>
    <scope>NUCLEOTIDE SEQUENCE [LARGE SCALE GENOMIC DNA]</scope>
    <source>
        <strain evidence="4">IBRC-M 10761</strain>
    </source>
</reference>
<organism evidence="3 4">
    <name type="scientific">Cyclobacterium xiamenense</name>
    <dbReference type="NCBI Taxonomy" id="1297121"/>
    <lineage>
        <taxon>Bacteria</taxon>
        <taxon>Pseudomonadati</taxon>
        <taxon>Bacteroidota</taxon>
        <taxon>Cytophagia</taxon>
        <taxon>Cytophagales</taxon>
        <taxon>Cyclobacteriaceae</taxon>
        <taxon>Cyclobacterium</taxon>
    </lineage>
</organism>
<feature type="chain" id="PRO_5011725926" evidence="1">
    <location>
        <begin position="24"/>
        <end position="166"/>
    </location>
</feature>
<proteinExistence type="predicted"/>